<dbReference type="SUPFAM" id="SSF81296">
    <property type="entry name" value="E set domains"/>
    <property type="match status" value="1"/>
</dbReference>
<evidence type="ECO:0000256" key="2">
    <source>
        <dbReference type="ARBA" id="ARBA00023157"/>
    </source>
</evidence>
<dbReference type="InterPro" id="IPR036966">
    <property type="entry name" value="CBM3_sf"/>
</dbReference>
<dbReference type="SUPFAM" id="SSF48208">
    <property type="entry name" value="Six-hairpin glycosidases"/>
    <property type="match status" value="1"/>
</dbReference>
<evidence type="ECO:0000313" key="11">
    <source>
        <dbReference type="Proteomes" id="UP000619293"/>
    </source>
</evidence>
<sequence>MRRPTHRRLRLVLATAAAALLLPLPAAPAAADVDTSPVRVNQVGYLTGADKIATVVTTGGARAWQVRQASGGAVVASGTTTVYGSDRASGDTVHQADFSALSTPGDYVLWVDGVGTSVPFTVSASSLYPALGREAMQYFYFHRMGAAVEGQYLQNAGHAHAALHPGDESVPCYNSWCGSQRLNVRYSWADAGDFGIYAVNHAVSAWTLLNLLEREPAAYGDGSLAIPERANGRPDLLDEVEFGSRWMAGLLPSTGLASHKVHNHAWSAFPVTSVDAENGLARSAMGPSTNATYAVARTNAQLARVLAPYDAARAATLWGIAKDAWTRAEAQPNVDYNTTSDAEGGGDYGDTKNSDDRYAAAAELYLTALKRTDTALSSYRSAVTGSPHYREMGQFDWAEVAATGTLSLVSVTNDLPAADVATMRANVRSFADQIVTTLRGEGYPSLIGGASAYPWGSNSFIANRMLVLGVAYDDSGSLAYLKAMNRAMDYLMGNNAMRLSYVTGYGEYAETDLHDRWAWGRYPGLAYPKGWLAGGPNNELINDPATPTGRPAAKSYAPKNTAPDAWGSKENTINWNAPLVWVATHLDRNAADLTGGTPPVDVTPPTVPANPRVTATSATSVSLAWDPSTDNVAVAGYDVYRGTAKVGTPTGTSYTDTGLTPSTGYQYTVRARDAAGYVSAASAAVTATTQGGDVVPPATPANLQATAVGSSTLTISWDPVPTAVSYAVRRGSVQVAVVTGTSYTDTGLSPSTAYTYTVQARNAAGDASAWSAPITATTSAPPTGGGLTVRYKNNDGSPTDNSIRFGLQVVNSGTAAIGLTTVTARYYLTRDGSAGVTAYCDWAQVGCANVRTTVVSLPSPVAGADTYVEVAFTGGTLGAGASTGEIQLRLHKADWSPFNEVGDYSRGTNTAFADAPTIPGYAGGVLSWGTPPA</sequence>
<dbReference type="InterPro" id="IPR012341">
    <property type="entry name" value="6hp_glycosidase-like_sf"/>
</dbReference>
<evidence type="ECO:0000256" key="1">
    <source>
        <dbReference type="ARBA" id="ARBA00007072"/>
    </source>
</evidence>
<dbReference type="GO" id="GO:0008810">
    <property type="term" value="F:cellulase activity"/>
    <property type="evidence" value="ECO:0007669"/>
    <property type="project" value="InterPro"/>
</dbReference>
<dbReference type="Pfam" id="PF02927">
    <property type="entry name" value="CelD_N"/>
    <property type="match status" value="1"/>
</dbReference>
<dbReference type="PROSITE" id="PS51172">
    <property type="entry name" value="CBM3"/>
    <property type="match status" value="1"/>
</dbReference>
<reference evidence="10 11" key="1">
    <citation type="submission" date="2021-01" db="EMBL/GenBank/DDBJ databases">
        <title>Whole genome shotgun sequence of Catellatospora chokoriensis NBRC 107358.</title>
        <authorList>
            <person name="Komaki H."/>
            <person name="Tamura T."/>
        </authorList>
    </citation>
    <scope>NUCLEOTIDE SEQUENCE [LARGE SCALE GENOMIC DNA]</scope>
    <source>
        <strain evidence="10 11">NBRC 107358</strain>
    </source>
</reference>
<dbReference type="InterPro" id="IPR008928">
    <property type="entry name" value="6-hairpin_glycosidase_sf"/>
</dbReference>
<gene>
    <name evidence="10" type="ORF">Cch02nite_54230</name>
</gene>
<evidence type="ECO:0000256" key="5">
    <source>
        <dbReference type="ARBA" id="ARBA00023326"/>
    </source>
</evidence>
<keyword evidence="11" id="KW-1185">Reference proteome</keyword>
<dbReference type="Proteomes" id="UP000619293">
    <property type="component" value="Unassembled WGS sequence"/>
</dbReference>
<keyword evidence="4" id="KW-0378">Hydrolase</keyword>
<dbReference type="SUPFAM" id="SSF49265">
    <property type="entry name" value="Fibronectin type III"/>
    <property type="match status" value="1"/>
</dbReference>
<feature type="domain" description="Fibronectin type-III" evidence="8">
    <location>
        <begin position="699"/>
        <end position="781"/>
    </location>
</feature>
<dbReference type="PANTHER" id="PTHR44170:SF6">
    <property type="entry name" value="CONTACTIN"/>
    <property type="match status" value="1"/>
</dbReference>
<dbReference type="InterPro" id="IPR004197">
    <property type="entry name" value="Cellulase_Ig-like"/>
</dbReference>
<dbReference type="InterPro" id="IPR036116">
    <property type="entry name" value="FN3_sf"/>
</dbReference>
<dbReference type="Pfam" id="PF00759">
    <property type="entry name" value="Glyco_hydro_9"/>
    <property type="match status" value="1"/>
</dbReference>
<dbReference type="CDD" id="cd02850">
    <property type="entry name" value="E_set_Cellulase_N"/>
    <property type="match status" value="1"/>
</dbReference>
<dbReference type="InterPro" id="IPR001701">
    <property type="entry name" value="Glyco_hydro_9"/>
</dbReference>
<keyword evidence="3" id="KW-0119">Carbohydrate metabolism</keyword>
<dbReference type="PANTHER" id="PTHR44170">
    <property type="entry name" value="PROTEIN SIDEKICK"/>
    <property type="match status" value="1"/>
</dbReference>
<dbReference type="AlphaFoldDB" id="A0A8J3K0T3"/>
<comment type="similarity">
    <text evidence="1">Belongs to the glycosyl hydrolase 9 (cellulase E) family.</text>
</comment>
<dbReference type="GO" id="GO:0016020">
    <property type="term" value="C:membrane"/>
    <property type="evidence" value="ECO:0007669"/>
    <property type="project" value="UniProtKB-SubCell"/>
</dbReference>
<dbReference type="SUPFAM" id="SSF49384">
    <property type="entry name" value="Carbohydrate-binding domain"/>
    <property type="match status" value="1"/>
</dbReference>
<dbReference type="GO" id="GO:0098609">
    <property type="term" value="P:cell-cell adhesion"/>
    <property type="evidence" value="ECO:0007669"/>
    <property type="project" value="TreeGrafter"/>
</dbReference>
<dbReference type="InterPro" id="IPR008965">
    <property type="entry name" value="CBM2/CBM3_carb-bd_dom_sf"/>
</dbReference>
<dbReference type="Pfam" id="PF00041">
    <property type="entry name" value="fn3"/>
    <property type="match status" value="2"/>
</dbReference>
<comment type="caution">
    <text evidence="10">The sequence shown here is derived from an EMBL/GenBank/DDBJ whole genome shotgun (WGS) entry which is preliminary data.</text>
</comment>
<dbReference type="CDD" id="cd00063">
    <property type="entry name" value="FN3"/>
    <property type="match status" value="2"/>
</dbReference>
<organism evidence="10 11">
    <name type="scientific">Catellatospora chokoriensis</name>
    <dbReference type="NCBI Taxonomy" id="310353"/>
    <lineage>
        <taxon>Bacteria</taxon>
        <taxon>Bacillati</taxon>
        <taxon>Actinomycetota</taxon>
        <taxon>Actinomycetes</taxon>
        <taxon>Micromonosporales</taxon>
        <taxon>Micromonosporaceae</taxon>
        <taxon>Catellatospora</taxon>
    </lineage>
</organism>
<dbReference type="Gene3D" id="2.60.40.710">
    <property type="entry name" value="Endoglucanase-like"/>
    <property type="match status" value="1"/>
</dbReference>
<accession>A0A8J3K0T3</accession>
<keyword evidence="2" id="KW-1015">Disulfide bond</keyword>
<evidence type="ECO:0000256" key="3">
    <source>
        <dbReference type="ARBA" id="ARBA00023277"/>
    </source>
</evidence>
<dbReference type="EMBL" id="BONG01000039">
    <property type="protein sequence ID" value="GIF91979.1"/>
    <property type="molecule type" value="Genomic_DNA"/>
</dbReference>
<evidence type="ECO:0000256" key="6">
    <source>
        <dbReference type="SAM" id="MobiDB-lite"/>
    </source>
</evidence>
<dbReference type="InterPro" id="IPR001956">
    <property type="entry name" value="CBM3"/>
</dbReference>
<dbReference type="Gene3D" id="1.50.10.10">
    <property type="match status" value="1"/>
</dbReference>
<evidence type="ECO:0000313" key="10">
    <source>
        <dbReference type="EMBL" id="GIF91979.1"/>
    </source>
</evidence>
<dbReference type="InterPro" id="IPR014756">
    <property type="entry name" value="Ig_E-set"/>
</dbReference>
<feature type="signal peptide" evidence="7">
    <location>
        <begin position="1"/>
        <end position="31"/>
    </location>
</feature>
<dbReference type="PROSITE" id="PS50853">
    <property type="entry name" value="FN3"/>
    <property type="match status" value="2"/>
</dbReference>
<evidence type="ECO:0000259" key="9">
    <source>
        <dbReference type="PROSITE" id="PS51172"/>
    </source>
</evidence>
<dbReference type="Pfam" id="PF00942">
    <property type="entry name" value="CBM_3"/>
    <property type="match status" value="1"/>
</dbReference>
<dbReference type="InterPro" id="IPR003961">
    <property type="entry name" value="FN3_dom"/>
</dbReference>
<evidence type="ECO:0000259" key="8">
    <source>
        <dbReference type="PROSITE" id="PS50853"/>
    </source>
</evidence>
<proteinExistence type="inferred from homology"/>
<dbReference type="SMART" id="SM00060">
    <property type="entry name" value="FN3"/>
    <property type="match status" value="2"/>
</dbReference>
<protein>
    <recommendedName>
        <fullName evidence="12">Endoglucanase</fullName>
    </recommendedName>
</protein>
<keyword evidence="7" id="KW-0732">Signal</keyword>
<name>A0A8J3K0T3_9ACTN</name>
<dbReference type="SMART" id="SM01067">
    <property type="entry name" value="CBM_3"/>
    <property type="match status" value="1"/>
</dbReference>
<keyword evidence="5" id="KW-0624">Polysaccharide degradation</keyword>
<keyword evidence="4" id="KW-0326">Glycosidase</keyword>
<evidence type="ECO:0008006" key="12">
    <source>
        <dbReference type="Google" id="ProtNLM"/>
    </source>
</evidence>
<evidence type="ECO:0000256" key="4">
    <source>
        <dbReference type="ARBA" id="ARBA00023295"/>
    </source>
</evidence>
<dbReference type="RefSeq" id="WP_191837231.1">
    <property type="nucleotide sequence ID" value="NZ_BAAALB010000001.1"/>
</dbReference>
<evidence type="ECO:0000256" key="7">
    <source>
        <dbReference type="SAM" id="SignalP"/>
    </source>
</evidence>
<dbReference type="InterPro" id="IPR013783">
    <property type="entry name" value="Ig-like_fold"/>
</dbReference>
<dbReference type="GO" id="GO:0030248">
    <property type="term" value="F:cellulose binding"/>
    <property type="evidence" value="ECO:0007669"/>
    <property type="project" value="InterPro"/>
</dbReference>
<dbReference type="GO" id="GO:0000272">
    <property type="term" value="P:polysaccharide catabolic process"/>
    <property type="evidence" value="ECO:0007669"/>
    <property type="project" value="UniProtKB-KW"/>
</dbReference>
<feature type="chain" id="PRO_5035278370" description="Endoglucanase" evidence="7">
    <location>
        <begin position="32"/>
        <end position="933"/>
    </location>
</feature>
<dbReference type="Gene3D" id="2.60.40.10">
    <property type="entry name" value="Immunoglobulins"/>
    <property type="match status" value="3"/>
</dbReference>
<feature type="domain" description="Fibronectin type-III" evidence="8">
    <location>
        <begin position="607"/>
        <end position="692"/>
    </location>
</feature>
<feature type="region of interest" description="Disordered" evidence="6">
    <location>
        <begin position="544"/>
        <end position="569"/>
    </location>
</feature>
<feature type="domain" description="CBM3" evidence="9">
    <location>
        <begin position="783"/>
        <end position="933"/>
    </location>
</feature>